<evidence type="ECO:0000256" key="1">
    <source>
        <dbReference type="ARBA" id="ARBA00023235"/>
    </source>
</evidence>
<dbReference type="RefSeq" id="WP_011522258.1">
    <property type="nucleotide sequence ID" value="NC_008009.1"/>
</dbReference>
<feature type="region of interest" description="Disordered" evidence="2">
    <location>
        <begin position="1"/>
        <end position="63"/>
    </location>
</feature>
<evidence type="ECO:0000256" key="2">
    <source>
        <dbReference type="SAM" id="MobiDB-lite"/>
    </source>
</evidence>
<dbReference type="GO" id="GO:0031419">
    <property type="term" value="F:cobalamin binding"/>
    <property type="evidence" value="ECO:0007669"/>
    <property type="project" value="InterPro"/>
</dbReference>
<sequence length="599" mass="66642">MSDLKKKTDSVAESPSRDVFEGRNPSQSEKDWAEQTLGPALEKSPERPIGRATGSNLDENGHARFSTISNVPIRRLYTPADLPEDWSYDQHLNYPGQEPYTRGIHATGYRGKLWTMRQFSGFASPEESNERYKFLLAHGGGGLSVAFDLPTLMGYDSDHPFSEGEVGKCGVAIDSLEDMEILFDGIDLEKTTVSMTINSPASILWAMYLAVAEKQGADWKKISGTLQNDILKEYIAQKEYIYPPAPSMRLVIDTFEFGSKYTPRFNTISISGYHIREAGSTALQELAFTIYDGVEYVEWSQRRGLDVDEFGPRLSFFFNAHNDFFEEIAKYRAARKIWYRLMRDRFGAKNERTWLMRFHTQTAGVSLTAQQTQNNIARVALQALAAVLGGTQSLHTDSFDEALALPTAQAAQIALRTQQIIAYESGVANTIDPLGGSYFVEKFTLDMEKGAFDYFDKLDAMGGMVKAIEKGYPQKEIAEASYQFQKAAEAREKVIVGANEFIVEGQPSDTLYIDESVGEAQTKKLKALRSRRDNASVQRALDALKKAAAQEPKAGENGNISPVNTMPFIVDAVKAYATVGEICDALRSVYGTYEESAFA</sequence>
<dbReference type="SUPFAM" id="SSF51703">
    <property type="entry name" value="Cobalamin (vitamin B12)-dependent enzymes"/>
    <property type="match status" value="1"/>
</dbReference>
<dbReference type="PANTHER" id="PTHR48101:SF1">
    <property type="entry name" value="METHYLMALONYL-COA MUTASE, LARGE SUBUNIT"/>
    <property type="match status" value="1"/>
</dbReference>
<dbReference type="eggNOG" id="COG1884">
    <property type="taxonomic scope" value="Bacteria"/>
</dbReference>
<dbReference type="Gene3D" id="3.20.20.240">
    <property type="entry name" value="Methylmalonyl-CoA mutase"/>
    <property type="match status" value="1"/>
</dbReference>
<dbReference type="PANTHER" id="PTHR48101">
    <property type="entry name" value="METHYLMALONYL-COA MUTASE, MITOCHONDRIAL-RELATED"/>
    <property type="match status" value="1"/>
</dbReference>
<dbReference type="InterPro" id="IPR006098">
    <property type="entry name" value="MMCoA_mutase_a_cat"/>
</dbReference>
<protein>
    <submittedName>
        <fullName evidence="4">Methylmalonyl-CoA mutase</fullName>
        <ecNumber evidence="4">5.4.99.2</ecNumber>
    </submittedName>
</protein>
<dbReference type="InterPro" id="IPR016176">
    <property type="entry name" value="Cbl-dep_enz_cat"/>
</dbReference>
<dbReference type="GO" id="GO:0004494">
    <property type="term" value="F:methylmalonyl-CoA mutase activity"/>
    <property type="evidence" value="ECO:0007669"/>
    <property type="project" value="UniProtKB-EC"/>
</dbReference>
<reference evidence="4 5" key="1">
    <citation type="journal article" date="2009" name="Appl. Environ. Microbiol.">
        <title>Three genomes from the phylum Acidobacteria provide insight into the lifestyles of these microorganisms in soils.</title>
        <authorList>
            <person name="Ward N.L."/>
            <person name="Challacombe J.F."/>
            <person name="Janssen P.H."/>
            <person name="Henrissat B."/>
            <person name="Coutinho P.M."/>
            <person name="Wu M."/>
            <person name="Xie G."/>
            <person name="Haft D.H."/>
            <person name="Sait M."/>
            <person name="Badger J."/>
            <person name="Barabote R.D."/>
            <person name="Bradley B."/>
            <person name="Brettin T.S."/>
            <person name="Brinkac L.M."/>
            <person name="Bruce D."/>
            <person name="Creasy T."/>
            <person name="Daugherty S.C."/>
            <person name="Davidsen T.M."/>
            <person name="DeBoy R.T."/>
            <person name="Detter J.C."/>
            <person name="Dodson R.J."/>
            <person name="Durkin A.S."/>
            <person name="Ganapathy A."/>
            <person name="Gwinn-Giglio M."/>
            <person name="Han C.S."/>
            <person name="Khouri H."/>
            <person name="Kiss H."/>
            <person name="Kothari S.P."/>
            <person name="Madupu R."/>
            <person name="Nelson K.E."/>
            <person name="Nelson W.C."/>
            <person name="Paulsen I."/>
            <person name="Penn K."/>
            <person name="Ren Q."/>
            <person name="Rosovitz M.J."/>
            <person name="Selengut J.D."/>
            <person name="Shrivastava S."/>
            <person name="Sullivan S.A."/>
            <person name="Tapia R."/>
            <person name="Thompson L.S."/>
            <person name="Watkins K.L."/>
            <person name="Yang Q."/>
            <person name="Yu C."/>
            <person name="Zafar N."/>
            <person name="Zhou L."/>
            <person name="Kuske C.R."/>
        </authorList>
    </citation>
    <scope>NUCLEOTIDE SEQUENCE [LARGE SCALE GENOMIC DNA]</scope>
    <source>
        <strain evidence="4 5">Ellin345</strain>
    </source>
</reference>
<dbReference type="CDD" id="cd03680">
    <property type="entry name" value="MM_CoA_mutase_ICM_like"/>
    <property type="match status" value="1"/>
</dbReference>
<dbReference type="EnsemblBacteria" id="ABF40456">
    <property type="protein sequence ID" value="ABF40456"/>
    <property type="gene ID" value="Acid345_1454"/>
</dbReference>
<dbReference type="OrthoDB" id="9762378at2"/>
<evidence type="ECO:0000259" key="3">
    <source>
        <dbReference type="Pfam" id="PF01642"/>
    </source>
</evidence>
<keyword evidence="1 4" id="KW-0413">Isomerase</keyword>
<dbReference type="InterPro" id="IPR006099">
    <property type="entry name" value="MeMalonylCoA_mutase_a/b_cat"/>
</dbReference>
<dbReference type="Proteomes" id="UP000002432">
    <property type="component" value="Chromosome"/>
</dbReference>
<keyword evidence="5" id="KW-1185">Reference proteome</keyword>
<name>Q1IRP4_KORVE</name>
<proteinExistence type="predicted"/>
<dbReference type="Pfam" id="PF01642">
    <property type="entry name" value="MM_CoA_mutase"/>
    <property type="match status" value="1"/>
</dbReference>
<dbReference type="AlphaFoldDB" id="Q1IRP4"/>
<gene>
    <name evidence="4" type="ordered locus">Acid345_1454</name>
</gene>
<accession>Q1IRP4</accession>
<dbReference type="NCBIfam" id="TIGR00641">
    <property type="entry name" value="acid_CoA_mut_N"/>
    <property type="match status" value="1"/>
</dbReference>
<organism evidence="4 5">
    <name type="scientific">Koribacter versatilis (strain Ellin345)</name>
    <dbReference type="NCBI Taxonomy" id="204669"/>
    <lineage>
        <taxon>Bacteria</taxon>
        <taxon>Pseudomonadati</taxon>
        <taxon>Acidobacteriota</taxon>
        <taxon>Terriglobia</taxon>
        <taxon>Terriglobales</taxon>
        <taxon>Candidatus Korobacteraceae</taxon>
        <taxon>Candidatus Korobacter</taxon>
    </lineage>
</organism>
<dbReference type="HOGENOM" id="CLU_009523_5_1_0"/>
<dbReference type="EMBL" id="CP000360">
    <property type="protein sequence ID" value="ABF40456.1"/>
    <property type="molecule type" value="Genomic_DNA"/>
</dbReference>
<evidence type="ECO:0000313" key="4">
    <source>
        <dbReference type="EMBL" id="ABF40456.1"/>
    </source>
</evidence>
<dbReference type="KEGG" id="aba:Acid345_1454"/>
<feature type="compositionally biased region" description="Basic and acidic residues" evidence="2">
    <location>
        <begin position="1"/>
        <end position="21"/>
    </location>
</feature>
<dbReference type="EC" id="5.4.99.2" evidence="4"/>
<dbReference type="STRING" id="204669.Acid345_1454"/>
<evidence type="ECO:0000313" key="5">
    <source>
        <dbReference type="Proteomes" id="UP000002432"/>
    </source>
</evidence>
<feature type="domain" description="Methylmalonyl-CoA mutase alpha/beta chain catalytic" evidence="3">
    <location>
        <begin position="67"/>
        <end position="591"/>
    </location>
</feature>